<evidence type="ECO:0000313" key="2">
    <source>
        <dbReference type="EMBL" id="OBS08816.1"/>
    </source>
</evidence>
<evidence type="ECO:0000313" key="3">
    <source>
        <dbReference type="Proteomes" id="UP000029273"/>
    </source>
</evidence>
<protein>
    <submittedName>
        <fullName evidence="2">Cytochrome O ubiquinol oxidase subunit IV</fullName>
    </submittedName>
</protein>
<organism evidence="2 3">
    <name type="scientific">Acidihalobacter prosperus</name>
    <dbReference type="NCBI Taxonomy" id="160660"/>
    <lineage>
        <taxon>Bacteria</taxon>
        <taxon>Pseudomonadati</taxon>
        <taxon>Pseudomonadota</taxon>
        <taxon>Gammaproteobacteria</taxon>
        <taxon>Chromatiales</taxon>
        <taxon>Ectothiorhodospiraceae</taxon>
        <taxon>Acidihalobacter</taxon>
    </lineage>
</organism>
<gene>
    <name evidence="2" type="ORF">Thpro_023066</name>
</gene>
<dbReference type="RefSeq" id="WP_038091516.1">
    <property type="nucleotide sequence ID" value="NZ_JQSG02000006.1"/>
</dbReference>
<feature type="transmembrane region" description="Helical" evidence="1">
    <location>
        <begin position="20"/>
        <end position="40"/>
    </location>
</feature>
<dbReference type="Proteomes" id="UP000029273">
    <property type="component" value="Unassembled WGS sequence"/>
</dbReference>
<comment type="caution">
    <text evidence="2">The sequence shown here is derived from an EMBL/GenBank/DDBJ whole genome shotgun (WGS) entry which is preliminary data.</text>
</comment>
<reference evidence="2 3" key="1">
    <citation type="journal article" date="2014" name="Genome Announc.">
        <title>Draft Genome Sequence of the Iron-Oxidizing, Acidophilic, and Halotolerant 'Thiobacillus prosperus' Type Strain DSM 5130.</title>
        <authorList>
            <person name="Ossandon F.J."/>
            <person name="Cardenas J.P."/>
            <person name="Corbett M."/>
            <person name="Quatrini R."/>
            <person name="Holmes D.S."/>
            <person name="Watkin E."/>
        </authorList>
    </citation>
    <scope>NUCLEOTIDE SEQUENCE [LARGE SCALE GENOMIC DNA]</scope>
    <source>
        <strain evidence="2 3">DSM 5130</strain>
    </source>
</reference>
<sequence>MSHSHFNPIEHPEVQVANGAGYLFVFILEYLAMAACVWLLNTHWLNGPALLILILAIALIVIAVQLYAFFKLNLSEHRIWHTVSLVLTLPLLVITIGLTTMMFITLMHRTMIGGT</sequence>
<dbReference type="EMBL" id="JQSG02000006">
    <property type="protein sequence ID" value="OBS08816.1"/>
    <property type="molecule type" value="Genomic_DNA"/>
</dbReference>
<proteinExistence type="predicted"/>
<name>A0A1A6C2M8_9GAMM</name>
<evidence type="ECO:0000256" key="1">
    <source>
        <dbReference type="SAM" id="Phobius"/>
    </source>
</evidence>
<keyword evidence="1" id="KW-1133">Transmembrane helix</keyword>
<dbReference type="AlphaFoldDB" id="A0A1A6C2M8"/>
<keyword evidence="3" id="KW-1185">Reference proteome</keyword>
<feature type="transmembrane region" description="Helical" evidence="1">
    <location>
        <begin position="49"/>
        <end position="70"/>
    </location>
</feature>
<dbReference type="OrthoDB" id="7282936at2"/>
<accession>A0A1A6C2M8</accession>
<feature type="transmembrane region" description="Helical" evidence="1">
    <location>
        <begin position="82"/>
        <end position="106"/>
    </location>
</feature>
<keyword evidence="1" id="KW-0812">Transmembrane</keyword>
<keyword evidence="1" id="KW-0472">Membrane</keyword>